<evidence type="ECO:0000259" key="1">
    <source>
        <dbReference type="PROSITE" id="PS51186"/>
    </source>
</evidence>
<dbReference type="PANTHER" id="PTHR42791">
    <property type="entry name" value="GNAT FAMILY ACETYLTRANSFERASE"/>
    <property type="match status" value="1"/>
</dbReference>
<proteinExistence type="predicted"/>
<evidence type="ECO:0000313" key="2">
    <source>
        <dbReference type="EMBL" id="KUG21532.1"/>
    </source>
</evidence>
<gene>
    <name evidence="2" type="ORF">ASZ90_008713</name>
</gene>
<reference evidence="2" key="1">
    <citation type="journal article" date="2015" name="Proc. Natl. Acad. Sci. U.S.A.">
        <title>Networks of energetic and metabolic interactions define dynamics in microbial communities.</title>
        <authorList>
            <person name="Embree M."/>
            <person name="Liu J.K."/>
            <person name="Al-Bassam M.M."/>
            <person name="Zengler K."/>
        </authorList>
    </citation>
    <scope>NUCLEOTIDE SEQUENCE</scope>
</reference>
<keyword evidence="2" id="KW-0808">Transferase</keyword>
<dbReference type="GO" id="GO:0016747">
    <property type="term" value="F:acyltransferase activity, transferring groups other than amino-acyl groups"/>
    <property type="evidence" value="ECO:0007669"/>
    <property type="project" value="InterPro"/>
</dbReference>
<dbReference type="Pfam" id="PF00583">
    <property type="entry name" value="Acetyltransf_1"/>
    <property type="match status" value="1"/>
</dbReference>
<comment type="caution">
    <text evidence="2">The sequence shown here is derived from an EMBL/GenBank/DDBJ whole genome shotgun (WGS) entry which is preliminary data.</text>
</comment>
<dbReference type="InterPro" id="IPR000182">
    <property type="entry name" value="GNAT_dom"/>
</dbReference>
<dbReference type="InterPro" id="IPR016181">
    <property type="entry name" value="Acyl_CoA_acyltransferase"/>
</dbReference>
<protein>
    <submittedName>
        <fullName evidence="2">Putative puromycin n-acetyltransferase</fullName>
    </submittedName>
</protein>
<dbReference type="EMBL" id="LNQE01001054">
    <property type="protein sequence ID" value="KUG21532.1"/>
    <property type="molecule type" value="Genomic_DNA"/>
</dbReference>
<dbReference type="PANTHER" id="PTHR42791:SF1">
    <property type="entry name" value="N-ACETYLTRANSFERASE DOMAIN-CONTAINING PROTEIN"/>
    <property type="match status" value="1"/>
</dbReference>
<dbReference type="SUPFAM" id="SSF55729">
    <property type="entry name" value="Acyl-CoA N-acyltransferases (Nat)"/>
    <property type="match status" value="1"/>
</dbReference>
<name>A0A0W8FL03_9ZZZZ</name>
<organism evidence="2">
    <name type="scientific">hydrocarbon metagenome</name>
    <dbReference type="NCBI Taxonomy" id="938273"/>
    <lineage>
        <taxon>unclassified sequences</taxon>
        <taxon>metagenomes</taxon>
        <taxon>ecological metagenomes</taxon>
    </lineage>
</organism>
<dbReference type="CDD" id="cd04301">
    <property type="entry name" value="NAT_SF"/>
    <property type="match status" value="1"/>
</dbReference>
<dbReference type="PROSITE" id="PS51186">
    <property type="entry name" value="GNAT"/>
    <property type="match status" value="1"/>
</dbReference>
<sequence>MNNKIRKASSSDIVRLAASLARAFNDDPVINWLVRKDKKRTHGMEILFQSCISDLCLRHEHVLTTEDYTGGALWYPPGTSEAGYARQFTLIPKMITAVGWTGLLRLALAMEEMKKDHPRERYYYLQFIGVVPENQGKGTGKALMKPILDICDREKCGAFLQSSKEANIAFYRSCGFVVTKKIFPGTDSPPLWLMWRNHR</sequence>
<accession>A0A0W8FL03</accession>
<feature type="domain" description="N-acetyltransferase" evidence="1">
    <location>
        <begin position="117"/>
        <end position="199"/>
    </location>
</feature>
<dbReference type="InterPro" id="IPR052523">
    <property type="entry name" value="Trichothecene_AcTrans"/>
</dbReference>
<dbReference type="Gene3D" id="3.40.630.30">
    <property type="match status" value="1"/>
</dbReference>
<dbReference type="AlphaFoldDB" id="A0A0W8FL03"/>